<gene>
    <name evidence="1" type="ORF">S01H1_26534</name>
</gene>
<proteinExistence type="predicted"/>
<protein>
    <submittedName>
        <fullName evidence="1">Uncharacterized protein</fullName>
    </submittedName>
</protein>
<comment type="caution">
    <text evidence="1">The sequence shown here is derived from an EMBL/GenBank/DDBJ whole genome shotgun (WGS) entry which is preliminary data.</text>
</comment>
<dbReference type="EMBL" id="BARS01016083">
    <property type="protein sequence ID" value="GAF97591.1"/>
    <property type="molecule type" value="Genomic_DNA"/>
</dbReference>
<evidence type="ECO:0000313" key="1">
    <source>
        <dbReference type="EMBL" id="GAF97591.1"/>
    </source>
</evidence>
<organism evidence="1">
    <name type="scientific">marine sediment metagenome</name>
    <dbReference type="NCBI Taxonomy" id="412755"/>
    <lineage>
        <taxon>unclassified sequences</taxon>
        <taxon>metagenomes</taxon>
        <taxon>ecological metagenomes</taxon>
    </lineage>
</organism>
<sequence>MHLWQDLTVQEKEKAEEKEVILEIGLQEIEETLEIDLQETEEILGIDLQIGISEVEETEEVLEIGEDLR</sequence>
<dbReference type="AlphaFoldDB" id="X0UE70"/>
<reference evidence="1" key="1">
    <citation type="journal article" date="2014" name="Front. Microbiol.">
        <title>High frequency of phylogenetically diverse reductive dehalogenase-homologous genes in deep subseafloor sedimentary metagenomes.</title>
        <authorList>
            <person name="Kawai M."/>
            <person name="Futagami T."/>
            <person name="Toyoda A."/>
            <person name="Takaki Y."/>
            <person name="Nishi S."/>
            <person name="Hori S."/>
            <person name="Arai W."/>
            <person name="Tsubouchi T."/>
            <person name="Morono Y."/>
            <person name="Uchiyama I."/>
            <person name="Ito T."/>
            <person name="Fujiyama A."/>
            <person name="Inagaki F."/>
            <person name="Takami H."/>
        </authorList>
    </citation>
    <scope>NUCLEOTIDE SEQUENCE</scope>
    <source>
        <strain evidence="1">Expedition CK06-06</strain>
    </source>
</reference>
<name>X0UE70_9ZZZZ</name>
<accession>X0UE70</accession>